<feature type="region of interest" description="Disordered" evidence="1">
    <location>
        <begin position="194"/>
        <end position="244"/>
    </location>
</feature>
<protein>
    <submittedName>
        <fullName evidence="2">Uncharacterized protein</fullName>
    </submittedName>
</protein>
<proteinExistence type="predicted"/>
<reference evidence="2 3" key="1">
    <citation type="submission" date="2016-07" db="EMBL/GenBank/DDBJ databases">
        <title>Pervasive Adenine N6-methylation of Active Genes in Fungi.</title>
        <authorList>
            <consortium name="DOE Joint Genome Institute"/>
            <person name="Mondo S.J."/>
            <person name="Dannebaum R.O."/>
            <person name="Kuo R.C."/>
            <person name="Labutti K."/>
            <person name="Haridas S."/>
            <person name="Kuo A."/>
            <person name="Salamov A."/>
            <person name="Ahrendt S.R."/>
            <person name="Lipzen A."/>
            <person name="Sullivan W."/>
            <person name="Andreopoulos W.B."/>
            <person name="Clum A."/>
            <person name="Lindquist E."/>
            <person name="Daum C."/>
            <person name="Ramamoorthy G.K."/>
            <person name="Gryganskyi A."/>
            <person name="Culley D."/>
            <person name="Magnuson J.K."/>
            <person name="James T.Y."/>
            <person name="O'Malley M.A."/>
            <person name="Stajich J.E."/>
            <person name="Spatafora J.W."/>
            <person name="Visel A."/>
            <person name="Grigoriev I.V."/>
        </authorList>
    </citation>
    <scope>NUCLEOTIDE SEQUENCE [LARGE SCALE GENOMIC DNA]</scope>
    <source>
        <strain evidence="2 3">CBS 931.73</strain>
    </source>
</reference>
<gene>
    <name evidence="2" type="ORF">K493DRAFT_305276</name>
</gene>
<accession>A0A1Y1XX15</accession>
<organism evidence="2 3">
    <name type="scientific">Basidiobolus meristosporus CBS 931.73</name>
    <dbReference type="NCBI Taxonomy" id="1314790"/>
    <lineage>
        <taxon>Eukaryota</taxon>
        <taxon>Fungi</taxon>
        <taxon>Fungi incertae sedis</taxon>
        <taxon>Zoopagomycota</taxon>
        <taxon>Entomophthoromycotina</taxon>
        <taxon>Basidiobolomycetes</taxon>
        <taxon>Basidiobolales</taxon>
        <taxon>Basidiobolaceae</taxon>
        <taxon>Basidiobolus</taxon>
    </lineage>
</organism>
<feature type="compositionally biased region" description="Polar residues" evidence="1">
    <location>
        <begin position="194"/>
        <end position="210"/>
    </location>
</feature>
<evidence type="ECO:0000313" key="3">
    <source>
        <dbReference type="Proteomes" id="UP000193498"/>
    </source>
</evidence>
<sequence>MPVVETVGGFIGVAIVSSVVARRIREKRHKEKVNNLIQDLWIRRNFTYGSPEVIPGDLPNGSFTTQMYDSQVLSRINYHPGISVSVVPDIIAPPIHLHHENLFTSHSSNIPIASLPTLSGYSTGHSSREFDENIELSLRNLPTPPSCIVRREIPSAPIIDATADRVCLEAPMVTAAQQVPSAPELGDIELCSATPRSDNSIPSARTQHNISDAGVDCRVDSEVESDEDRSSMESFYSCSSTLEE</sequence>
<dbReference type="EMBL" id="MCFE01000404">
    <property type="protein sequence ID" value="ORX90036.1"/>
    <property type="molecule type" value="Genomic_DNA"/>
</dbReference>
<dbReference type="AlphaFoldDB" id="A0A1Y1XX15"/>
<evidence type="ECO:0000256" key="1">
    <source>
        <dbReference type="SAM" id="MobiDB-lite"/>
    </source>
</evidence>
<dbReference type="Proteomes" id="UP000193498">
    <property type="component" value="Unassembled WGS sequence"/>
</dbReference>
<dbReference type="InParanoid" id="A0A1Y1XX15"/>
<name>A0A1Y1XX15_9FUNG</name>
<comment type="caution">
    <text evidence="2">The sequence shown here is derived from an EMBL/GenBank/DDBJ whole genome shotgun (WGS) entry which is preliminary data.</text>
</comment>
<keyword evidence="3" id="KW-1185">Reference proteome</keyword>
<evidence type="ECO:0000313" key="2">
    <source>
        <dbReference type="EMBL" id="ORX90036.1"/>
    </source>
</evidence>